<dbReference type="Ensembl" id="ENSMGAT00000032797.1">
    <property type="protein sequence ID" value="ENSMGAP00000021339.1"/>
    <property type="gene ID" value="ENSMGAG00000020321.1"/>
</dbReference>
<dbReference type="InParanoid" id="A0A803XP93"/>
<organism evidence="1 2">
    <name type="scientific">Meleagris gallopavo</name>
    <name type="common">Wild turkey</name>
    <dbReference type="NCBI Taxonomy" id="9103"/>
    <lineage>
        <taxon>Eukaryota</taxon>
        <taxon>Metazoa</taxon>
        <taxon>Chordata</taxon>
        <taxon>Craniata</taxon>
        <taxon>Vertebrata</taxon>
        <taxon>Euteleostomi</taxon>
        <taxon>Archelosauria</taxon>
        <taxon>Archosauria</taxon>
        <taxon>Dinosauria</taxon>
        <taxon>Saurischia</taxon>
        <taxon>Theropoda</taxon>
        <taxon>Coelurosauria</taxon>
        <taxon>Aves</taxon>
        <taxon>Neognathae</taxon>
        <taxon>Galloanserae</taxon>
        <taxon>Galliformes</taxon>
        <taxon>Phasianidae</taxon>
        <taxon>Meleagridinae</taxon>
        <taxon>Meleagris</taxon>
    </lineage>
</organism>
<sequence length="127" mass="13190">LAEEEKPKSCSVGKLLNAAIPRCARGTASSAVTHSCFSPAVPLPWACSGSWPAPAVGVGVFPDHCAAMCAFVRMTSLIFPIFLSPEALELILGVPPIPSPSAGLCVPLYLLDFSVCTRSIGLSAFTQ</sequence>
<dbReference type="AlphaFoldDB" id="A0A803XP93"/>
<keyword evidence="2" id="KW-1185">Reference proteome</keyword>
<protein>
    <submittedName>
        <fullName evidence="1">Uncharacterized protein</fullName>
    </submittedName>
</protein>
<reference evidence="1 2" key="1">
    <citation type="journal article" date="2010" name="PLoS Biol.">
        <title>Multi-platform next-generation sequencing of the domestic turkey (Meleagris gallopavo): genome assembly and analysis.</title>
        <authorList>
            <person name="Dalloul R.A."/>
            <person name="Long J.A."/>
            <person name="Zimin A.V."/>
            <person name="Aslam L."/>
            <person name="Beal K."/>
            <person name="Blomberg L.A."/>
            <person name="Bouffard P."/>
            <person name="Burt D.W."/>
            <person name="Crasta O."/>
            <person name="Crooijmans R.P."/>
            <person name="Cooper K."/>
            <person name="Coulombe R.A."/>
            <person name="De S."/>
            <person name="Delany M.E."/>
            <person name="Dodgson J.B."/>
            <person name="Dong J.J."/>
            <person name="Evans C."/>
            <person name="Frederickson K.M."/>
            <person name="Flicek P."/>
            <person name="Florea L."/>
            <person name="Folkerts O."/>
            <person name="Groenen M.A."/>
            <person name="Harkins T.T."/>
            <person name="Herrero J."/>
            <person name="Hoffmann S."/>
            <person name="Megens H.J."/>
            <person name="Jiang A."/>
            <person name="de Jong P."/>
            <person name="Kaiser P."/>
            <person name="Kim H."/>
            <person name="Kim K.W."/>
            <person name="Kim S."/>
            <person name="Langenberger D."/>
            <person name="Lee M.K."/>
            <person name="Lee T."/>
            <person name="Mane S."/>
            <person name="Marcais G."/>
            <person name="Marz M."/>
            <person name="McElroy A.P."/>
            <person name="Modise T."/>
            <person name="Nefedov M."/>
            <person name="Notredame C."/>
            <person name="Paton I.R."/>
            <person name="Payne W.S."/>
            <person name="Pertea G."/>
            <person name="Prickett D."/>
            <person name="Puiu D."/>
            <person name="Qioa D."/>
            <person name="Raineri E."/>
            <person name="Ruffier M."/>
            <person name="Salzberg S.L."/>
            <person name="Schatz M.C."/>
            <person name="Scheuring C."/>
            <person name="Schmidt C.J."/>
            <person name="Schroeder S."/>
            <person name="Searle S.M."/>
            <person name="Smith E.J."/>
            <person name="Smith J."/>
            <person name="Sonstegard T.S."/>
            <person name="Stadler P.F."/>
            <person name="Tafer H."/>
            <person name="Tu Z.J."/>
            <person name="Van Tassell C.P."/>
            <person name="Vilella A.J."/>
            <person name="Williams K.P."/>
            <person name="Yorke J.A."/>
            <person name="Zhang L."/>
            <person name="Zhang H.B."/>
            <person name="Zhang X."/>
            <person name="Zhang Y."/>
            <person name="Reed K.M."/>
        </authorList>
    </citation>
    <scope>NUCLEOTIDE SEQUENCE [LARGE SCALE GENOMIC DNA]</scope>
</reference>
<proteinExistence type="predicted"/>
<evidence type="ECO:0000313" key="1">
    <source>
        <dbReference type="Ensembl" id="ENSMGAP00000021339.1"/>
    </source>
</evidence>
<accession>A0A803XP93</accession>
<dbReference type="Proteomes" id="UP000001645">
    <property type="component" value="Chromosome 25"/>
</dbReference>
<reference evidence="1" key="2">
    <citation type="submission" date="2025-08" db="UniProtKB">
        <authorList>
            <consortium name="Ensembl"/>
        </authorList>
    </citation>
    <scope>IDENTIFICATION</scope>
</reference>
<name>A0A803XP93_MELGA</name>
<evidence type="ECO:0000313" key="2">
    <source>
        <dbReference type="Proteomes" id="UP000001645"/>
    </source>
</evidence>
<reference evidence="1" key="3">
    <citation type="submission" date="2025-09" db="UniProtKB">
        <authorList>
            <consortium name="Ensembl"/>
        </authorList>
    </citation>
    <scope>IDENTIFICATION</scope>
</reference>